<dbReference type="EMBL" id="JH713621">
    <property type="protein sequence ID" value="EFO13375.1"/>
    <property type="molecule type" value="Genomic_DNA"/>
</dbReference>
<dbReference type="InterPro" id="IPR051988">
    <property type="entry name" value="HRR_RAD51_Paralog"/>
</dbReference>
<dbReference type="InParanoid" id="A0A1S0TGB6"/>
<dbReference type="GO" id="GO:0003697">
    <property type="term" value="F:single-stranded DNA binding"/>
    <property type="evidence" value="ECO:0007669"/>
    <property type="project" value="TreeGrafter"/>
</dbReference>
<protein>
    <recommendedName>
        <fullName evidence="4">RecA family profile 1 domain-containing protein</fullName>
    </recommendedName>
</protein>
<dbReference type="GeneID" id="9952641"/>
<comment type="subcellular location">
    <subcellularLocation>
        <location evidence="1">Nucleus</location>
    </subcellularLocation>
</comment>
<organism evidence="3">
    <name type="scientific">Loa loa</name>
    <name type="common">Eye worm</name>
    <name type="synonym">Filaria loa</name>
    <dbReference type="NCBI Taxonomy" id="7209"/>
    <lineage>
        <taxon>Eukaryota</taxon>
        <taxon>Metazoa</taxon>
        <taxon>Ecdysozoa</taxon>
        <taxon>Nematoda</taxon>
        <taxon>Chromadorea</taxon>
        <taxon>Rhabditida</taxon>
        <taxon>Spirurina</taxon>
        <taxon>Spiruromorpha</taxon>
        <taxon>Filarioidea</taxon>
        <taxon>Onchocercidae</taxon>
        <taxon>Loa</taxon>
    </lineage>
</organism>
<evidence type="ECO:0008006" key="4">
    <source>
        <dbReference type="Google" id="ProtNLM"/>
    </source>
</evidence>
<keyword evidence="2" id="KW-0539">Nucleus</keyword>
<dbReference type="GO" id="GO:0033063">
    <property type="term" value="C:Rad51B-Rad51C-Rad51D-XRCC2 complex"/>
    <property type="evidence" value="ECO:0007669"/>
    <property type="project" value="TreeGrafter"/>
</dbReference>
<dbReference type="InterPro" id="IPR027417">
    <property type="entry name" value="P-loop_NTPase"/>
</dbReference>
<dbReference type="PANTHER" id="PTHR46457:SF1">
    <property type="entry name" value="DNA REPAIR PROTEIN RAD51 HOMOLOG 4"/>
    <property type="match status" value="1"/>
</dbReference>
<dbReference type="GO" id="GO:0005657">
    <property type="term" value="C:replication fork"/>
    <property type="evidence" value="ECO:0007669"/>
    <property type="project" value="TreeGrafter"/>
</dbReference>
<dbReference type="RefSeq" id="XP_003150694.1">
    <property type="nucleotide sequence ID" value="XM_003150646.1"/>
</dbReference>
<reference evidence="3" key="1">
    <citation type="submission" date="2012-04" db="EMBL/GenBank/DDBJ databases">
        <title>The Genome Sequence of Loa loa.</title>
        <authorList>
            <consortium name="The Broad Institute Genome Sequencing Platform"/>
            <consortium name="Broad Institute Genome Sequencing Center for Infectious Disease"/>
            <person name="Nutman T.B."/>
            <person name="Fink D.L."/>
            <person name="Russ C."/>
            <person name="Young S."/>
            <person name="Zeng Q."/>
            <person name="Gargeya S."/>
            <person name="Alvarado L."/>
            <person name="Berlin A."/>
            <person name="Chapman S.B."/>
            <person name="Chen Z."/>
            <person name="Freedman E."/>
            <person name="Gellesch M."/>
            <person name="Goldberg J."/>
            <person name="Griggs A."/>
            <person name="Gujja S."/>
            <person name="Heilman E.R."/>
            <person name="Heiman D."/>
            <person name="Howarth C."/>
            <person name="Mehta T."/>
            <person name="Neiman D."/>
            <person name="Pearson M."/>
            <person name="Roberts A."/>
            <person name="Saif S."/>
            <person name="Shea T."/>
            <person name="Shenoy N."/>
            <person name="Sisk P."/>
            <person name="Stolte C."/>
            <person name="Sykes S."/>
            <person name="White J."/>
            <person name="Yandava C."/>
            <person name="Haas B."/>
            <person name="Henn M.R."/>
            <person name="Nusbaum C."/>
            <person name="Birren B."/>
        </authorList>
    </citation>
    <scope>NUCLEOTIDE SEQUENCE [LARGE SCALE GENOMIC DNA]</scope>
</reference>
<sequence length="274" mass="31113">MDGLTELRELHLVGFGVRAALPPRMLSGGWRAYSACEHILSNSSVETYLSDLIGGICTASIFRNLIRARKLLFFTDILYTGFHTGVKTQLLEKQGHTSQNHFCSVFFFAVSENARERDRDDVAWRHLQSGLKSLVLTFRVLDAMLDDCRKNPEEVHREGNEGNTVNKNAVNVVQNLALIVIDSIGAALAFTAWGYSEGGRRIQDEIIAMLRYMTHRGCAIVTTNHFVYWRGKPSPSLGKRWIQAVDFRYLLFKLSGSNCYIQLINSKYFKVHYL</sequence>
<dbReference type="PANTHER" id="PTHR46457">
    <property type="entry name" value="DNA REPAIR PROTEIN RAD51 HOMOLOG 4"/>
    <property type="match status" value="1"/>
</dbReference>
<dbReference type="GO" id="GO:0000723">
    <property type="term" value="P:telomere maintenance"/>
    <property type="evidence" value="ECO:0007669"/>
    <property type="project" value="TreeGrafter"/>
</dbReference>
<dbReference type="GO" id="GO:0008094">
    <property type="term" value="F:ATP-dependent activity, acting on DNA"/>
    <property type="evidence" value="ECO:0007669"/>
    <property type="project" value="TreeGrafter"/>
</dbReference>
<dbReference type="CTD" id="9952641"/>
<gene>
    <name evidence="3" type="ORF">LOAG_15153</name>
</gene>
<dbReference type="OrthoDB" id="336321at2759"/>
<proteinExistence type="predicted"/>
<dbReference type="Gene3D" id="3.40.50.300">
    <property type="entry name" value="P-loop containing nucleotide triphosphate hydrolases"/>
    <property type="match status" value="1"/>
</dbReference>
<dbReference type="GO" id="GO:0005815">
    <property type="term" value="C:microtubule organizing center"/>
    <property type="evidence" value="ECO:0007669"/>
    <property type="project" value="TreeGrafter"/>
</dbReference>
<evidence type="ECO:0000256" key="2">
    <source>
        <dbReference type="ARBA" id="ARBA00023242"/>
    </source>
</evidence>
<dbReference type="AlphaFoldDB" id="A0A1S0TGB6"/>
<evidence type="ECO:0000313" key="3">
    <source>
        <dbReference type="EMBL" id="EFO13375.1"/>
    </source>
</evidence>
<accession>A0A1S0TGB6</accession>
<evidence type="ECO:0000256" key="1">
    <source>
        <dbReference type="ARBA" id="ARBA00004123"/>
    </source>
</evidence>
<dbReference type="GO" id="GO:0000400">
    <property type="term" value="F:four-way junction DNA binding"/>
    <property type="evidence" value="ECO:0007669"/>
    <property type="project" value="TreeGrafter"/>
</dbReference>
<dbReference type="GO" id="GO:0000724">
    <property type="term" value="P:double-strand break repair via homologous recombination"/>
    <property type="evidence" value="ECO:0007669"/>
    <property type="project" value="TreeGrafter"/>
</dbReference>
<dbReference type="GO" id="GO:0042148">
    <property type="term" value="P:DNA strand invasion"/>
    <property type="evidence" value="ECO:0007669"/>
    <property type="project" value="TreeGrafter"/>
</dbReference>
<dbReference type="KEGG" id="loa:LOAG_15153"/>
<dbReference type="GO" id="GO:0007131">
    <property type="term" value="P:reciprocal meiotic recombination"/>
    <property type="evidence" value="ECO:0007669"/>
    <property type="project" value="TreeGrafter"/>
</dbReference>
<name>A0A1S0TGB6_LOALO</name>